<dbReference type="WBParaSite" id="RSKR_0000898050.1">
    <property type="protein sequence ID" value="RSKR_0000898050.1"/>
    <property type="gene ID" value="RSKR_0000898050"/>
</dbReference>
<evidence type="ECO:0000313" key="2">
    <source>
        <dbReference type="WBParaSite" id="RSKR_0000898050.1"/>
    </source>
</evidence>
<organism evidence="1 2">
    <name type="scientific">Rhabditophanes sp. KR3021</name>
    <dbReference type="NCBI Taxonomy" id="114890"/>
    <lineage>
        <taxon>Eukaryota</taxon>
        <taxon>Metazoa</taxon>
        <taxon>Ecdysozoa</taxon>
        <taxon>Nematoda</taxon>
        <taxon>Chromadorea</taxon>
        <taxon>Rhabditida</taxon>
        <taxon>Tylenchina</taxon>
        <taxon>Panagrolaimomorpha</taxon>
        <taxon>Strongyloidoidea</taxon>
        <taxon>Alloionematidae</taxon>
        <taxon>Rhabditophanes</taxon>
    </lineage>
</organism>
<protein>
    <submittedName>
        <fullName evidence="2">Rho-GAP domain-containing protein</fullName>
    </submittedName>
</protein>
<dbReference type="Proteomes" id="UP000095286">
    <property type="component" value="Unplaced"/>
</dbReference>
<name>A0AC35UA99_9BILA</name>
<evidence type="ECO:0000313" key="1">
    <source>
        <dbReference type="Proteomes" id="UP000095286"/>
    </source>
</evidence>
<proteinExistence type="predicted"/>
<reference evidence="2" key="1">
    <citation type="submission" date="2016-11" db="UniProtKB">
        <authorList>
            <consortium name="WormBaseParasite"/>
        </authorList>
    </citation>
    <scope>IDENTIFICATION</scope>
    <source>
        <strain evidence="2">KR3021</strain>
    </source>
</reference>
<accession>A0AC35UA99</accession>
<sequence>MDSMDNKYGNTIQVLDDFNHLSASYQDSHNPLEIITLLLNENTFLAIIELCQSMLSQYKESLSFRKDLDEFRGSSIVRARNADSIQKICTSFRTPKGDVDLAGQFSETVTGCGKFIGAAENDYINKLNIAFSDLLRPNADTLAFICNHFQKVVSHSDQSKMSLESLPIIVGYSNNRRFPGASLKGREPRKQISTFKVLLKFPPSYLNHFTVQVPTKRDYMCTPI</sequence>